<keyword evidence="4 6" id="KW-1133">Transmembrane helix</keyword>
<evidence type="ECO:0000256" key="5">
    <source>
        <dbReference type="ARBA" id="ARBA00023136"/>
    </source>
</evidence>
<keyword evidence="5 6" id="KW-0472">Membrane</keyword>
<dbReference type="KEGG" id="sus:Acid_1654"/>
<evidence type="ECO:0000256" key="2">
    <source>
        <dbReference type="ARBA" id="ARBA00022475"/>
    </source>
</evidence>
<gene>
    <name evidence="9" type="ordered locus">Acid_1654</name>
</gene>
<feature type="transmembrane region" description="Helical" evidence="6">
    <location>
        <begin position="297"/>
        <end position="325"/>
    </location>
</feature>
<evidence type="ECO:0000259" key="8">
    <source>
        <dbReference type="Pfam" id="PF12704"/>
    </source>
</evidence>
<dbReference type="EMBL" id="CP000473">
    <property type="protein sequence ID" value="ABJ82644.1"/>
    <property type="molecule type" value="Genomic_DNA"/>
</dbReference>
<feature type="transmembrane region" description="Helical" evidence="6">
    <location>
        <begin position="252"/>
        <end position="277"/>
    </location>
</feature>
<dbReference type="InterPro" id="IPR025857">
    <property type="entry name" value="MacB_PCD"/>
</dbReference>
<proteinExistence type="predicted"/>
<comment type="subcellular location">
    <subcellularLocation>
        <location evidence="1">Cell membrane</location>
        <topology evidence="1">Multi-pass membrane protein</topology>
    </subcellularLocation>
</comment>
<name>Q028B3_SOLUE</name>
<evidence type="ECO:0008006" key="10">
    <source>
        <dbReference type="Google" id="ProtNLM"/>
    </source>
</evidence>
<evidence type="ECO:0000256" key="6">
    <source>
        <dbReference type="SAM" id="Phobius"/>
    </source>
</evidence>
<sequence length="382" mass="42101" precursor="true">MRFLPLILKNCWRNRRRTFLTIASVSISMCLLGVMIAMYHALYLSDATPEQALRIVTRNKISLTVALPESYKNRIRQIQGVREVLISDWFGGTYKDPKNFFARFAADSDKIFTVYKDLKIPDDQRLAFEHDRTACVIGRDLANKFNLKIGDRMTLIGDIYPGNYEFTVRGIFDSPRASEIMYFSREYLEQTLPERRRGNAGTFITLIDEPASASRIAQAIDSEYRNATAQTKTESEQAYLLGFVSLLGNVKVFLIAICAAVMFTILLVSANTMAMSVRERVREVGVLKTLGFTNGNVLGMILGEAVAISLLGGSIGFLLSTFLTGGLRHSPAGGFLPPISPFEPSVALTCILTAGTIGLVSSLVPALGASRTPIVEALRSTD</sequence>
<dbReference type="GO" id="GO:0005886">
    <property type="term" value="C:plasma membrane"/>
    <property type="evidence" value="ECO:0007669"/>
    <property type="project" value="UniProtKB-SubCell"/>
</dbReference>
<evidence type="ECO:0000256" key="1">
    <source>
        <dbReference type="ARBA" id="ARBA00004651"/>
    </source>
</evidence>
<evidence type="ECO:0000313" key="9">
    <source>
        <dbReference type="EMBL" id="ABJ82644.1"/>
    </source>
</evidence>
<evidence type="ECO:0000259" key="7">
    <source>
        <dbReference type="Pfam" id="PF02687"/>
    </source>
</evidence>
<feature type="domain" description="MacB-like periplasmic core" evidence="8">
    <location>
        <begin position="18"/>
        <end position="221"/>
    </location>
</feature>
<protein>
    <recommendedName>
        <fullName evidence="10">ABC3 transporter permease protein domain-containing protein</fullName>
    </recommendedName>
</protein>
<organism evidence="9">
    <name type="scientific">Solibacter usitatus (strain Ellin6076)</name>
    <dbReference type="NCBI Taxonomy" id="234267"/>
    <lineage>
        <taxon>Bacteria</taxon>
        <taxon>Pseudomonadati</taxon>
        <taxon>Acidobacteriota</taxon>
        <taxon>Terriglobia</taxon>
        <taxon>Bryobacterales</taxon>
        <taxon>Solibacteraceae</taxon>
        <taxon>Candidatus Solibacter</taxon>
    </lineage>
</organism>
<keyword evidence="2" id="KW-1003">Cell membrane</keyword>
<dbReference type="eggNOG" id="COG0577">
    <property type="taxonomic scope" value="Bacteria"/>
</dbReference>
<dbReference type="InterPro" id="IPR051125">
    <property type="entry name" value="ABC-4/HrtB_transporter"/>
</dbReference>
<dbReference type="AlphaFoldDB" id="Q028B3"/>
<dbReference type="InParanoid" id="Q028B3"/>
<dbReference type="HOGENOM" id="CLU_000604_8_10_0"/>
<dbReference type="STRING" id="234267.Acid_1654"/>
<accession>Q028B3</accession>
<dbReference type="PANTHER" id="PTHR43738">
    <property type="entry name" value="ABC TRANSPORTER, MEMBRANE PROTEIN"/>
    <property type="match status" value="1"/>
</dbReference>
<dbReference type="Pfam" id="PF02687">
    <property type="entry name" value="FtsX"/>
    <property type="match status" value="1"/>
</dbReference>
<dbReference type="PANTHER" id="PTHR43738:SF3">
    <property type="entry name" value="ABC TRANSPORTER PERMEASE"/>
    <property type="match status" value="1"/>
</dbReference>
<keyword evidence="3 6" id="KW-0812">Transmembrane</keyword>
<feature type="transmembrane region" description="Helical" evidence="6">
    <location>
        <begin position="345"/>
        <end position="369"/>
    </location>
</feature>
<feature type="domain" description="ABC3 transporter permease C-terminal" evidence="7">
    <location>
        <begin position="257"/>
        <end position="373"/>
    </location>
</feature>
<evidence type="ECO:0000256" key="3">
    <source>
        <dbReference type="ARBA" id="ARBA00022692"/>
    </source>
</evidence>
<dbReference type="Pfam" id="PF12704">
    <property type="entry name" value="MacB_PCD"/>
    <property type="match status" value="1"/>
</dbReference>
<evidence type="ECO:0000256" key="4">
    <source>
        <dbReference type="ARBA" id="ARBA00022989"/>
    </source>
</evidence>
<reference evidence="9" key="1">
    <citation type="submission" date="2006-10" db="EMBL/GenBank/DDBJ databases">
        <title>Complete sequence of Solibacter usitatus Ellin6076.</title>
        <authorList>
            <consortium name="US DOE Joint Genome Institute"/>
            <person name="Copeland A."/>
            <person name="Lucas S."/>
            <person name="Lapidus A."/>
            <person name="Barry K."/>
            <person name="Detter J.C."/>
            <person name="Glavina del Rio T."/>
            <person name="Hammon N."/>
            <person name="Israni S."/>
            <person name="Dalin E."/>
            <person name="Tice H."/>
            <person name="Pitluck S."/>
            <person name="Thompson L.S."/>
            <person name="Brettin T."/>
            <person name="Bruce D."/>
            <person name="Han C."/>
            <person name="Tapia R."/>
            <person name="Gilna P."/>
            <person name="Schmutz J."/>
            <person name="Larimer F."/>
            <person name="Land M."/>
            <person name="Hauser L."/>
            <person name="Kyrpides N."/>
            <person name="Mikhailova N."/>
            <person name="Janssen P.H."/>
            <person name="Kuske C.R."/>
            <person name="Richardson P."/>
        </authorList>
    </citation>
    <scope>NUCLEOTIDE SEQUENCE</scope>
    <source>
        <strain evidence="9">Ellin6076</strain>
    </source>
</reference>
<dbReference type="InterPro" id="IPR003838">
    <property type="entry name" value="ABC3_permease_C"/>
</dbReference>
<feature type="transmembrane region" description="Helical" evidence="6">
    <location>
        <begin position="20"/>
        <end position="42"/>
    </location>
</feature>